<feature type="non-terminal residue" evidence="2">
    <location>
        <position position="1"/>
    </location>
</feature>
<feature type="region of interest" description="Disordered" evidence="1">
    <location>
        <begin position="1"/>
        <end position="31"/>
    </location>
</feature>
<comment type="caution">
    <text evidence="2">The sequence shown here is derived from an EMBL/GenBank/DDBJ whole genome shotgun (WGS) entry which is preliminary data.</text>
</comment>
<keyword evidence="3" id="KW-1185">Reference proteome</keyword>
<dbReference type="Pfam" id="PF12223">
    <property type="entry name" value="DUF3602"/>
    <property type="match status" value="1"/>
</dbReference>
<organism evidence="2 3">
    <name type="scientific">Trichoglossum hirsutum</name>
    <dbReference type="NCBI Taxonomy" id="265104"/>
    <lineage>
        <taxon>Eukaryota</taxon>
        <taxon>Fungi</taxon>
        <taxon>Dikarya</taxon>
        <taxon>Ascomycota</taxon>
        <taxon>Pezizomycotina</taxon>
        <taxon>Geoglossomycetes</taxon>
        <taxon>Geoglossales</taxon>
        <taxon>Geoglossaceae</taxon>
        <taxon>Trichoglossum</taxon>
    </lineage>
</organism>
<dbReference type="Proteomes" id="UP000750711">
    <property type="component" value="Unassembled WGS sequence"/>
</dbReference>
<evidence type="ECO:0000313" key="3">
    <source>
        <dbReference type="Proteomes" id="UP000750711"/>
    </source>
</evidence>
<accession>A0A9P8KXF7</accession>
<dbReference type="AlphaFoldDB" id="A0A9P8KXF7"/>
<dbReference type="InterPro" id="IPR053203">
    <property type="entry name" value="Cisplatin_resist-associated"/>
</dbReference>
<protein>
    <submittedName>
        <fullName evidence="2">Uncharacterized protein</fullName>
    </submittedName>
</protein>
<dbReference type="PANTHER" id="PTHR34693:SF1">
    <property type="entry name" value="PROTEIN PAR32"/>
    <property type="match status" value="1"/>
</dbReference>
<dbReference type="InterPro" id="IPR022024">
    <property type="entry name" value="DUF3602"/>
</dbReference>
<feature type="non-terminal residue" evidence="2">
    <location>
        <position position="100"/>
    </location>
</feature>
<evidence type="ECO:0000256" key="1">
    <source>
        <dbReference type="SAM" id="MobiDB-lite"/>
    </source>
</evidence>
<name>A0A9P8KXF7_9PEZI</name>
<gene>
    <name evidence="2" type="ORF">GP486_008868</name>
</gene>
<evidence type="ECO:0000313" key="2">
    <source>
        <dbReference type="EMBL" id="KAH0536666.1"/>
    </source>
</evidence>
<sequence>EDAPNLITPTIKTDLYTTGRGGTGNMAKNEDPELARLAQDVAEPPPRVSESDYHYGRGGAANIGKPTDAEILAAKVENARWKLSGGDMQPVDHSKIDYRG</sequence>
<reference evidence="2" key="1">
    <citation type="submission" date="2021-03" db="EMBL/GenBank/DDBJ databases">
        <title>Comparative genomics and phylogenomic investigation of the class Geoglossomycetes provide insights into ecological specialization and systematics.</title>
        <authorList>
            <person name="Melie T."/>
            <person name="Pirro S."/>
            <person name="Miller A.N."/>
            <person name="Quandt A."/>
        </authorList>
    </citation>
    <scope>NUCLEOTIDE SEQUENCE</scope>
    <source>
        <strain evidence="2">CAQ_001_2017</strain>
    </source>
</reference>
<proteinExistence type="predicted"/>
<dbReference type="PANTHER" id="PTHR34693">
    <property type="entry name" value="PROTEIN PAR32"/>
    <property type="match status" value="1"/>
</dbReference>
<dbReference type="EMBL" id="JAGHQM010004247">
    <property type="protein sequence ID" value="KAH0536666.1"/>
    <property type="molecule type" value="Genomic_DNA"/>
</dbReference>